<protein>
    <recommendedName>
        <fullName evidence="4">Peptidase M20 dimerisation domain-containing protein</fullName>
    </recommendedName>
</protein>
<evidence type="ECO:0008006" key="4">
    <source>
        <dbReference type="Google" id="ProtNLM"/>
    </source>
</evidence>
<dbReference type="Proteomes" id="UP000321083">
    <property type="component" value="Unassembled WGS sequence"/>
</dbReference>
<accession>A0A5C6M4S7</accession>
<dbReference type="Gene3D" id="3.40.630.10">
    <property type="entry name" value="Zn peptidases"/>
    <property type="match status" value="1"/>
</dbReference>
<dbReference type="GO" id="GO:0016787">
    <property type="term" value="F:hydrolase activity"/>
    <property type="evidence" value="ECO:0007669"/>
    <property type="project" value="InterPro"/>
</dbReference>
<gene>
    <name evidence="2" type="ORF">E3A20_18870</name>
</gene>
<dbReference type="Pfam" id="PF01546">
    <property type="entry name" value="Peptidase_M20"/>
    <property type="match status" value="1"/>
</dbReference>
<reference evidence="2 3" key="1">
    <citation type="submission" date="2019-08" db="EMBL/GenBank/DDBJ databases">
        <title>100 year-old enigma solved: identification of Planctomyces bekefii, the type genus and species of the phylum Planctomycetes.</title>
        <authorList>
            <person name="Svetlana D.N."/>
            <person name="Overmann J."/>
        </authorList>
    </citation>
    <scope>NUCLEOTIDE SEQUENCE [LARGE SCALE GENOMIC DNA]</scope>
    <source>
        <strain evidence="2">Phe10_nw2017</strain>
    </source>
</reference>
<dbReference type="SUPFAM" id="SSF53187">
    <property type="entry name" value="Zn-dependent exopeptidases"/>
    <property type="match status" value="1"/>
</dbReference>
<proteinExistence type="predicted"/>
<reference evidence="2 3" key="2">
    <citation type="submission" date="2019-08" db="EMBL/GenBank/DDBJ databases">
        <authorList>
            <person name="Henke P."/>
        </authorList>
    </citation>
    <scope>NUCLEOTIDE SEQUENCE [LARGE SCALE GENOMIC DNA]</scope>
    <source>
        <strain evidence="2">Phe10_nw2017</strain>
    </source>
</reference>
<evidence type="ECO:0000313" key="3">
    <source>
        <dbReference type="Proteomes" id="UP000321083"/>
    </source>
</evidence>
<dbReference type="PANTHER" id="PTHR11014">
    <property type="entry name" value="PEPTIDASE M20 FAMILY MEMBER"/>
    <property type="match status" value="1"/>
</dbReference>
<dbReference type="InterPro" id="IPR017439">
    <property type="entry name" value="Amidohydrolase"/>
</dbReference>
<evidence type="ECO:0000313" key="2">
    <source>
        <dbReference type="EMBL" id="TWW08982.1"/>
    </source>
</evidence>
<dbReference type="EMBL" id="SRHE01000429">
    <property type="protein sequence ID" value="TWW08982.1"/>
    <property type="molecule type" value="Genomic_DNA"/>
</dbReference>
<dbReference type="AlphaFoldDB" id="A0A5C6M4S7"/>
<organism evidence="2 3">
    <name type="scientific">Planctomyces bekefii</name>
    <dbReference type="NCBI Taxonomy" id="1653850"/>
    <lineage>
        <taxon>Bacteria</taxon>
        <taxon>Pseudomonadati</taxon>
        <taxon>Planctomycetota</taxon>
        <taxon>Planctomycetia</taxon>
        <taxon>Planctomycetales</taxon>
        <taxon>Planctomycetaceae</taxon>
        <taxon>Planctomyces</taxon>
    </lineage>
</organism>
<dbReference type="PANTHER" id="PTHR11014:SF63">
    <property type="entry name" value="METALLOPEPTIDASE, PUTATIVE (AFU_ORTHOLOGUE AFUA_6G09600)-RELATED"/>
    <property type="match status" value="1"/>
</dbReference>
<keyword evidence="3" id="KW-1185">Reference proteome</keyword>
<feature type="non-terminal residue" evidence="2">
    <location>
        <position position="136"/>
    </location>
</feature>
<comment type="caution">
    <text evidence="2">The sequence shown here is derived from an EMBL/GenBank/DDBJ whole genome shotgun (WGS) entry which is preliminary data.</text>
</comment>
<sequence length="136" mass="14994">MAGLTPADYERIVPFEALLDRIVTERQQEWRQFRRRLHRQPELSGAEILTTQIICSQLRSLGLQPQVTSRGVGCFADLSTGPACDDLPLIAIRADIDGLPLQDRKQAEYSSTCPGKAHACGHDVHTTIALAVAEMV</sequence>
<dbReference type="InterPro" id="IPR002933">
    <property type="entry name" value="Peptidase_M20"/>
</dbReference>
<name>A0A5C6M4S7_9PLAN</name>
<evidence type="ECO:0000256" key="1">
    <source>
        <dbReference type="ARBA" id="ARBA00022801"/>
    </source>
</evidence>
<keyword evidence="1" id="KW-0378">Hydrolase</keyword>